<dbReference type="InterPro" id="IPR019832">
    <property type="entry name" value="Mn/Fe_SOD_C"/>
</dbReference>
<accession>A0ABX8JAK9</accession>
<evidence type="ECO:0000313" key="6">
    <source>
        <dbReference type="EMBL" id="QWV95464.1"/>
    </source>
</evidence>
<gene>
    <name evidence="6" type="ORF">KP004_09930</name>
</gene>
<dbReference type="PANTHER" id="PTHR11404:SF6">
    <property type="entry name" value="SUPEROXIDE DISMUTASE [MN], MITOCHONDRIAL"/>
    <property type="match status" value="1"/>
</dbReference>
<proteinExistence type="inferred from homology"/>
<comment type="similarity">
    <text evidence="1">Belongs to the iron/manganese superoxide dismutase family.</text>
</comment>
<evidence type="ECO:0000256" key="1">
    <source>
        <dbReference type="ARBA" id="ARBA00008714"/>
    </source>
</evidence>
<dbReference type="InterPro" id="IPR001189">
    <property type="entry name" value="Mn/Fe_SOD"/>
</dbReference>
<dbReference type="EC" id="1.15.1.1" evidence="2"/>
<dbReference type="EMBL" id="CP076723">
    <property type="protein sequence ID" value="QWV95464.1"/>
    <property type="molecule type" value="Genomic_DNA"/>
</dbReference>
<keyword evidence="3" id="KW-0479">Metal-binding</keyword>
<protein>
    <recommendedName>
        <fullName evidence="2">superoxide dismutase</fullName>
        <ecNumber evidence="2">1.15.1.1</ecNumber>
    </recommendedName>
</protein>
<evidence type="ECO:0000256" key="3">
    <source>
        <dbReference type="ARBA" id="ARBA00022723"/>
    </source>
</evidence>
<evidence type="ECO:0000259" key="5">
    <source>
        <dbReference type="Pfam" id="PF02777"/>
    </source>
</evidence>
<dbReference type="RefSeq" id="WP_216802154.1">
    <property type="nucleotide sequence ID" value="NZ_CP076723.1"/>
</dbReference>
<feature type="domain" description="Manganese/iron superoxide dismutase C-terminal" evidence="5">
    <location>
        <begin position="91"/>
        <end position="191"/>
    </location>
</feature>
<dbReference type="Pfam" id="PF02777">
    <property type="entry name" value="Sod_Fe_C"/>
    <property type="match status" value="1"/>
</dbReference>
<dbReference type="Proteomes" id="UP000683557">
    <property type="component" value="Chromosome"/>
</dbReference>
<dbReference type="InterPro" id="IPR050265">
    <property type="entry name" value="Fe/Mn_Superoxide_Dismutase"/>
</dbReference>
<sequence length="194" mass="22463">MTAFTAKDYSQLIGMPGFSEALLNNHFTLYQGYVKNSNTLDEQLMQLRKDGKGSDPIFAELKRRFGWEFNGMRLHELYFENLGGNQPINQDGRLAARLHQDFGSYDEWVQDFKSVGAMRGIGWAILYQDAHSGKLMNCWINEHDVGHPACCVPILVMDVFEHAFMTDYGLKRADYINSFFQNIEWIKAEERMQM</sequence>
<evidence type="ECO:0000313" key="7">
    <source>
        <dbReference type="Proteomes" id="UP000683557"/>
    </source>
</evidence>
<evidence type="ECO:0000256" key="2">
    <source>
        <dbReference type="ARBA" id="ARBA00012682"/>
    </source>
</evidence>
<organism evidence="6 7">
    <name type="scientific">Geomonas oryzisoli</name>
    <dbReference type="NCBI Taxonomy" id="2847992"/>
    <lineage>
        <taxon>Bacteria</taxon>
        <taxon>Pseudomonadati</taxon>
        <taxon>Thermodesulfobacteriota</taxon>
        <taxon>Desulfuromonadia</taxon>
        <taxon>Geobacterales</taxon>
        <taxon>Geobacteraceae</taxon>
        <taxon>Geomonas</taxon>
    </lineage>
</organism>
<evidence type="ECO:0000256" key="4">
    <source>
        <dbReference type="ARBA" id="ARBA00023002"/>
    </source>
</evidence>
<dbReference type="PANTHER" id="PTHR11404">
    <property type="entry name" value="SUPEROXIDE DISMUTASE 2"/>
    <property type="match status" value="1"/>
</dbReference>
<dbReference type="PIRSF" id="PIRSF000349">
    <property type="entry name" value="SODismutase"/>
    <property type="match status" value="1"/>
</dbReference>
<reference evidence="6 7" key="1">
    <citation type="submission" date="2021-06" db="EMBL/GenBank/DDBJ databases">
        <title>Gemonas diversity in paddy soil.</title>
        <authorList>
            <person name="Liu G."/>
        </authorList>
    </citation>
    <scope>NUCLEOTIDE SEQUENCE [LARGE SCALE GENOMIC DNA]</scope>
    <source>
        <strain evidence="6 7">RG10</strain>
    </source>
</reference>
<name>A0ABX8JAK9_9BACT</name>
<keyword evidence="4" id="KW-0560">Oxidoreductase</keyword>
<keyword evidence="7" id="KW-1185">Reference proteome</keyword>